<sequence length="186" mass="18336">MSFVERALRAPVGSYGRVVRRGAMAWGVALALASLPSCTEERLPPPRPAAGASSGAGAAGGAPPDAGVDEGPRPSNLCECVAAYGGEAGPCGDCFNEHASRGARCEAQLSACDAEPGCRPISVCIKGCGPDKACQAACVFPDDAGAAHHAFQQVLACVCAACAARCAYDDAPLECAEPGAGGAGAG</sequence>
<reference evidence="2 3" key="1">
    <citation type="submission" date="2014-02" db="EMBL/GenBank/DDBJ databases">
        <title>The small core and large imbalanced accessory genome model reveals a collaborative survival strategy of Sorangium cellulosum strains in nature.</title>
        <authorList>
            <person name="Han K."/>
            <person name="Peng R."/>
            <person name="Blom J."/>
            <person name="Li Y.-Z."/>
        </authorList>
    </citation>
    <scope>NUCLEOTIDE SEQUENCE [LARGE SCALE GENOMIC DNA]</scope>
    <source>
        <strain evidence="2 3">So0007-03</strain>
    </source>
</reference>
<comment type="caution">
    <text evidence="2">The sequence shown here is derived from an EMBL/GenBank/DDBJ whole genome shotgun (WGS) entry which is preliminary data.</text>
</comment>
<name>A0A150TF61_SORCE</name>
<evidence type="ECO:0000313" key="3">
    <source>
        <dbReference type="Proteomes" id="UP000075502"/>
    </source>
</evidence>
<dbReference type="Proteomes" id="UP000075502">
    <property type="component" value="Unassembled WGS sequence"/>
</dbReference>
<dbReference type="EMBL" id="JEME01002745">
    <property type="protein sequence ID" value="KYG03321.1"/>
    <property type="molecule type" value="Genomic_DNA"/>
</dbReference>
<dbReference type="AlphaFoldDB" id="A0A150TF61"/>
<organism evidence="2 3">
    <name type="scientific">Sorangium cellulosum</name>
    <name type="common">Polyangium cellulosum</name>
    <dbReference type="NCBI Taxonomy" id="56"/>
    <lineage>
        <taxon>Bacteria</taxon>
        <taxon>Pseudomonadati</taxon>
        <taxon>Myxococcota</taxon>
        <taxon>Polyangia</taxon>
        <taxon>Polyangiales</taxon>
        <taxon>Polyangiaceae</taxon>
        <taxon>Sorangium</taxon>
    </lineage>
</organism>
<accession>A0A150TF61</accession>
<proteinExistence type="predicted"/>
<gene>
    <name evidence="2" type="ORF">BE21_52270</name>
</gene>
<evidence type="ECO:0000313" key="2">
    <source>
        <dbReference type="EMBL" id="KYG03321.1"/>
    </source>
</evidence>
<feature type="non-terminal residue" evidence="2">
    <location>
        <position position="186"/>
    </location>
</feature>
<protein>
    <submittedName>
        <fullName evidence="2">Uncharacterized protein</fullName>
    </submittedName>
</protein>
<evidence type="ECO:0000256" key="1">
    <source>
        <dbReference type="SAM" id="MobiDB-lite"/>
    </source>
</evidence>
<feature type="compositionally biased region" description="Low complexity" evidence="1">
    <location>
        <begin position="49"/>
        <end position="66"/>
    </location>
</feature>
<feature type="region of interest" description="Disordered" evidence="1">
    <location>
        <begin position="41"/>
        <end position="68"/>
    </location>
</feature>